<evidence type="ECO:0000256" key="1">
    <source>
        <dbReference type="ARBA" id="ARBA00022737"/>
    </source>
</evidence>
<protein>
    <submittedName>
        <fullName evidence="3">Uncharacterized protein</fullName>
    </submittedName>
</protein>
<feature type="compositionally biased region" description="Basic and acidic residues" evidence="2">
    <location>
        <begin position="89"/>
        <end position="100"/>
    </location>
</feature>
<keyword evidence="1" id="KW-0677">Repeat</keyword>
<feature type="compositionally biased region" description="Acidic residues" evidence="2">
    <location>
        <begin position="55"/>
        <end position="88"/>
    </location>
</feature>
<dbReference type="PANTHER" id="PTHR43215">
    <property type="entry name" value="RADIAL SPOKE HEAD 1 HOMOLOG"/>
    <property type="match status" value="1"/>
</dbReference>
<dbReference type="GO" id="GO:0035082">
    <property type="term" value="P:axoneme assembly"/>
    <property type="evidence" value="ECO:0007669"/>
    <property type="project" value="TreeGrafter"/>
</dbReference>
<dbReference type="EMBL" id="JANIIK010000113">
    <property type="protein sequence ID" value="KAJ3592738.1"/>
    <property type="molecule type" value="Genomic_DNA"/>
</dbReference>
<evidence type="ECO:0000313" key="4">
    <source>
        <dbReference type="Proteomes" id="UP001148018"/>
    </source>
</evidence>
<accession>A0A9Q0ICG1</accession>
<proteinExistence type="predicted"/>
<gene>
    <name evidence="3" type="ORF">NHX12_007865</name>
</gene>
<name>A0A9Q0ICG1_9TELE</name>
<dbReference type="GO" id="GO:0031514">
    <property type="term" value="C:motile cilium"/>
    <property type="evidence" value="ECO:0007669"/>
    <property type="project" value="TreeGrafter"/>
</dbReference>
<dbReference type="SMART" id="SM00698">
    <property type="entry name" value="MORN"/>
    <property type="match status" value="2"/>
</dbReference>
<dbReference type="Pfam" id="PF02493">
    <property type="entry name" value="MORN"/>
    <property type="match status" value="3"/>
</dbReference>
<dbReference type="Gene3D" id="2.20.110.10">
    <property type="entry name" value="Histone H3 K4-specific methyltransferase SET7/9 N-terminal domain"/>
    <property type="match status" value="1"/>
</dbReference>
<reference evidence="3" key="1">
    <citation type="submission" date="2022-07" db="EMBL/GenBank/DDBJ databases">
        <title>Chromosome-level genome of Muraenolepis orangiensis.</title>
        <authorList>
            <person name="Kim J."/>
        </authorList>
    </citation>
    <scope>NUCLEOTIDE SEQUENCE</scope>
    <source>
        <strain evidence="3">KU_S4_2022</strain>
        <tissue evidence="3">Muscle</tissue>
    </source>
</reference>
<feature type="region of interest" description="Disordered" evidence="2">
    <location>
        <begin position="1"/>
        <end position="100"/>
    </location>
</feature>
<dbReference type="OrthoDB" id="423343at2759"/>
<comment type="caution">
    <text evidence="3">The sequence shown here is derived from an EMBL/GenBank/DDBJ whole genome shotgun (WGS) entry which is preliminary data.</text>
</comment>
<dbReference type="PANTHER" id="PTHR43215:SF14">
    <property type="entry name" value="RADIAL SPOKE HEAD 1 HOMOLOG"/>
    <property type="match status" value="1"/>
</dbReference>
<dbReference type="InterPro" id="IPR003409">
    <property type="entry name" value="MORN"/>
</dbReference>
<organism evidence="3 4">
    <name type="scientific">Muraenolepis orangiensis</name>
    <name type="common">Patagonian moray cod</name>
    <dbReference type="NCBI Taxonomy" id="630683"/>
    <lineage>
        <taxon>Eukaryota</taxon>
        <taxon>Metazoa</taxon>
        <taxon>Chordata</taxon>
        <taxon>Craniata</taxon>
        <taxon>Vertebrata</taxon>
        <taxon>Euteleostomi</taxon>
        <taxon>Actinopterygii</taxon>
        <taxon>Neopterygii</taxon>
        <taxon>Teleostei</taxon>
        <taxon>Neoteleostei</taxon>
        <taxon>Acanthomorphata</taxon>
        <taxon>Zeiogadaria</taxon>
        <taxon>Gadariae</taxon>
        <taxon>Gadiformes</taxon>
        <taxon>Muraenolepidoidei</taxon>
        <taxon>Muraenolepididae</taxon>
        <taxon>Muraenolepis</taxon>
    </lineage>
</organism>
<dbReference type="GO" id="GO:0005634">
    <property type="term" value="C:nucleus"/>
    <property type="evidence" value="ECO:0007669"/>
    <property type="project" value="TreeGrafter"/>
</dbReference>
<dbReference type="Proteomes" id="UP001148018">
    <property type="component" value="Unassembled WGS sequence"/>
</dbReference>
<dbReference type="AlphaFoldDB" id="A0A9Q0ICG1"/>
<dbReference type="SUPFAM" id="SSF82185">
    <property type="entry name" value="Histone H3 K4-specific methyltransferase SET7/9 N-terminal domain"/>
    <property type="match status" value="1"/>
</dbReference>
<evidence type="ECO:0000256" key="2">
    <source>
        <dbReference type="SAM" id="MobiDB-lite"/>
    </source>
</evidence>
<sequence length="255" mass="28912">MSGKKKKQQRDLLPFWAVEGQPPPAKLARSEETVEEALDLSVNDRAEENQSPEGTENETAEDTEDDDVEEIEAPEDTEDESEEPAEETLEMRVETGEKQRAKSGAATYRCTFKREWTAEWPFITLGTTTSYYWCSICRHENSCAHQGKADVIRHIKSKGQRAKEQAIQSTTTIAPYYARSWVDNQRQGQGVYTYADGDTYDGGWLLDVRHGAGTYRYKDSFFLGTWAHDEQNGAGVIVHANHRYEGTFINNQVSL</sequence>
<evidence type="ECO:0000313" key="3">
    <source>
        <dbReference type="EMBL" id="KAJ3592738.1"/>
    </source>
</evidence>
<dbReference type="GO" id="GO:0007286">
    <property type="term" value="P:spermatid development"/>
    <property type="evidence" value="ECO:0007669"/>
    <property type="project" value="TreeGrafter"/>
</dbReference>
<keyword evidence="4" id="KW-1185">Reference proteome</keyword>